<dbReference type="InterPro" id="IPR013216">
    <property type="entry name" value="Methyltransf_11"/>
</dbReference>
<sequence length="356" mass="39762">MHSHATYKQATYKQATYKITTEEKKSYMNHWSQYWKLSKAVNSFAEGSSASGYHGDVEAFWQNELADLPKDAVIVDIGTGNGALAMLISEAGKKGKKNWQVHGVDAAEIDPVKALESKPEVAEKLKAITFHGNTDMTTLPFKDNSVDCVVSQFALEYGDGPTVVKEALRVLKPGGKLVAMVHHKKSELVKDSARGAEIFNHILNKTPLFMQADLLLRLGALQMKNLSFADWQKTQPFLAATKTVEWIMHVVGEEFKSESDRVWLNDAFARVIDVINTGRDEETAARAADWLTMTYDMLQGHRQRLEDQLNAAQTEAAVKKVLKTAEKESAETTYNDFKTEDSLFAWTLRVVKSADS</sequence>
<dbReference type="Pfam" id="PF08241">
    <property type="entry name" value="Methyltransf_11"/>
    <property type="match status" value="1"/>
</dbReference>
<dbReference type="Gene3D" id="3.40.50.150">
    <property type="entry name" value="Vaccinia Virus protein VP39"/>
    <property type="match status" value="1"/>
</dbReference>
<evidence type="ECO:0000256" key="1">
    <source>
        <dbReference type="SAM" id="Coils"/>
    </source>
</evidence>
<accession>A0A432VRF0</accession>
<keyword evidence="1" id="KW-0175">Coiled coil</keyword>
<protein>
    <recommendedName>
        <fullName evidence="2">Methyltransferase type 11 domain-containing protein</fullName>
    </recommendedName>
</protein>
<comment type="caution">
    <text evidence="3">The sequence shown here is derived from an EMBL/GenBank/DDBJ whole genome shotgun (WGS) entry which is preliminary data.</text>
</comment>
<evidence type="ECO:0000313" key="4">
    <source>
        <dbReference type="Proteomes" id="UP000288212"/>
    </source>
</evidence>
<feature type="coiled-coil region" evidence="1">
    <location>
        <begin position="295"/>
        <end position="322"/>
    </location>
</feature>
<dbReference type="InterPro" id="IPR029063">
    <property type="entry name" value="SAM-dependent_MTases_sf"/>
</dbReference>
<feature type="domain" description="Methyltransferase type 11" evidence="2">
    <location>
        <begin position="75"/>
        <end position="178"/>
    </location>
</feature>
<dbReference type="SUPFAM" id="SSF53335">
    <property type="entry name" value="S-adenosyl-L-methionine-dependent methyltransferases"/>
    <property type="match status" value="1"/>
</dbReference>
<reference evidence="3 4" key="1">
    <citation type="journal article" date="2011" name="Front. Microbiol.">
        <title>Genomic signatures of strain selection and enhancement in Bacillus atrophaeus var. globigii, a historical biowarfare simulant.</title>
        <authorList>
            <person name="Gibbons H.S."/>
            <person name="Broomall S.M."/>
            <person name="McNew L.A."/>
            <person name="Daligault H."/>
            <person name="Chapman C."/>
            <person name="Bruce D."/>
            <person name="Karavis M."/>
            <person name="Krepps M."/>
            <person name="McGregor P.A."/>
            <person name="Hong C."/>
            <person name="Park K.H."/>
            <person name="Akmal A."/>
            <person name="Feldman A."/>
            <person name="Lin J.S."/>
            <person name="Chang W.E."/>
            <person name="Higgs B.W."/>
            <person name="Demirev P."/>
            <person name="Lindquist J."/>
            <person name="Liem A."/>
            <person name="Fochler E."/>
            <person name="Read T.D."/>
            <person name="Tapia R."/>
            <person name="Johnson S."/>
            <person name="Bishop-Lilly K.A."/>
            <person name="Detter C."/>
            <person name="Han C."/>
            <person name="Sozhamannan S."/>
            <person name="Rosenzweig C.N."/>
            <person name="Skowronski E.W."/>
        </authorList>
    </citation>
    <scope>NUCLEOTIDE SEQUENCE [LARGE SCALE GENOMIC DNA]</scope>
    <source>
        <strain evidence="3 4">AK5</strain>
    </source>
</reference>
<keyword evidence="4" id="KW-1185">Reference proteome</keyword>
<gene>
    <name evidence="3" type="ORF">CWE06_09715</name>
</gene>
<dbReference type="PANTHER" id="PTHR43591">
    <property type="entry name" value="METHYLTRANSFERASE"/>
    <property type="match status" value="1"/>
</dbReference>
<dbReference type="Proteomes" id="UP000288212">
    <property type="component" value="Unassembled WGS sequence"/>
</dbReference>
<proteinExistence type="predicted"/>
<dbReference type="AlphaFoldDB" id="A0A432VRF0"/>
<name>A0A432VRF0_9GAMM</name>
<evidence type="ECO:0000313" key="3">
    <source>
        <dbReference type="EMBL" id="RUO18863.1"/>
    </source>
</evidence>
<dbReference type="EMBL" id="PIPI01000007">
    <property type="protein sequence ID" value="RUO18863.1"/>
    <property type="molecule type" value="Genomic_DNA"/>
</dbReference>
<dbReference type="GO" id="GO:0008757">
    <property type="term" value="F:S-adenosylmethionine-dependent methyltransferase activity"/>
    <property type="evidence" value="ECO:0007669"/>
    <property type="project" value="InterPro"/>
</dbReference>
<organism evidence="3 4">
    <name type="scientific">Aliidiomarina haloalkalitolerans</name>
    <dbReference type="NCBI Taxonomy" id="859059"/>
    <lineage>
        <taxon>Bacteria</taxon>
        <taxon>Pseudomonadati</taxon>
        <taxon>Pseudomonadota</taxon>
        <taxon>Gammaproteobacteria</taxon>
        <taxon>Alteromonadales</taxon>
        <taxon>Idiomarinaceae</taxon>
        <taxon>Aliidiomarina</taxon>
    </lineage>
</organism>
<evidence type="ECO:0000259" key="2">
    <source>
        <dbReference type="Pfam" id="PF08241"/>
    </source>
</evidence>
<dbReference type="CDD" id="cd02440">
    <property type="entry name" value="AdoMet_MTases"/>
    <property type="match status" value="1"/>
</dbReference>